<proteinExistence type="predicted"/>
<gene>
    <name evidence="2" type="ORF">VFH_V029480</name>
</gene>
<dbReference type="AlphaFoldDB" id="A0AAV1ARJ1"/>
<dbReference type="PANTHER" id="PTHR31672">
    <property type="entry name" value="BNACNNG10540D PROTEIN"/>
    <property type="match status" value="1"/>
</dbReference>
<dbReference type="Gene3D" id="1.20.1280.50">
    <property type="match status" value="1"/>
</dbReference>
<dbReference type="InterPro" id="IPR017451">
    <property type="entry name" value="F-box-assoc_interact_dom"/>
</dbReference>
<dbReference type="InterPro" id="IPR050796">
    <property type="entry name" value="SCF_F-box_component"/>
</dbReference>
<accession>A0AAV1ARJ1</accession>
<dbReference type="SMART" id="SM00256">
    <property type="entry name" value="FBOX"/>
    <property type="match status" value="1"/>
</dbReference>
<keyword evidence="3" id="KW-1185">Reference proteome</keyword>
<protein>
    <recommendedName>
        <fullName evidence="1">F-box domain-containing protein</fullName>
    </recommendedName>
</protein>
<dbReference type="Proteomes" id="UP001157006">
    <property type="component" value="Chromosome 5"/>
</dbReference>
<evidence type="ECO:0000259" key="1">
    <source>
        <dbReference type="PROSITE" id="PS50181"/>
    </source>
</evidence>
<evidence type="ECO:0000313" key="3">
    <source>
        <dbReference type="Proteomes" id="UP001157006"/>
    </source>
</evidence>
<sequence length="364" mass="42409">MNLRPRKVSPSPVFLPEELVAEVLPFLPVKSLVRLKCVNKSWKSLISDPTFVKRHLSRSERNVDFTIVSSSLGEISFTTFHLLENPPTTTTVTNGHYHQLNDKDNLYMVGSCNGLLCLLGDSHIIGNTCKYLRFWNPATRNISDKIGYFSQYDFRYPPNLEFAYDDSTDTYKVACFLSRRTDVRVFSLGHNVWRNIQNSPLDHDAMRNVVTFSGSFIWLAVDNHTGKRTIISLDLSTETHTQFLPPQDFDDGSMIDPNLSMLNDCLCFSCDFRLTHLVIWQMKEFRVEDSWTQILKISYNNLQIYDLFPRLPLCLLEKNDTLLLIDKYQSQMIIYTWRDNRAKAINKCWQFNSKNYVESLVWYC</sequence>
<dbReference type="InterPro" id="IPR006527">
    <property type="entry name" value="F-box-assoc_dom_typ1"/>
</dbReference>
<dbReference type="Pfam" id="PF12937">
    <property type="entry name" value="F-box-like"/>
    <property type="match status" value="1"/>
</dbReference>
<dbReference type="CDD" id="cd22157">
    <property type="entry name" value="F-box_AtFBW1-like"/>
    <property type="match status" value="1"/>
</dbReference>
<name>A0AAV1ARJ1_VICFA</name>
<dbReference type="SUPFAM" id="SSF81383">
    <property type="entry name" value="F-box domain"/>
    <property type="match status" value="1"/>
</dbReference>
<dbReference type="EMBL" id="OX451740">
    <property type="protein sequence ID" value="CAI8612336.1"/>
    <property type="molecule type" value="Genomic_DNA"/>
</dbReference>
<dbReference type="NCBIfam" id="TIGR01640">
    <property type="entry name" value="F_box_assoc_1"/>
    <property type="match status" value="1"/>
</dbReference>
<dbReference type="Pfam" id="PF07734">
    <property type="entry name" value="FBA_1"/>
    <property type="match status" value="1"/>
</dbReference>
<dbReference type="InterPro" id="IPR036047">
    <property type="entry name" value="F-box-like_dom_sf"/>
</dbReference>
<reference evidence="2 3" key="1">
    <citation type="submission" date="2023-01" db="EMBL/GenBank/DDBJ databases">
        <authorList>
            <person name="Kreplak J."/>
        </authorList>
    </citation>
    <scope>NUCLEOTIDE SEQUENCE [LARGE SCALE GENOMIC DNA]</scope>
</reference>
<feature type="domain" description="F-box" evidence="1">
    <location>
        <begin position="9"/>
        <end position="55"/>
    </location>
</feature>
<dbReference type="PANTHER" id="PTHR31672:SF13">
    <property type="entry name" value="F-BOX PROTEIN CPR30-LIKE"/>
    <property type="match status" value="1"/>
</dbReference>
<dbReference type="PROSITE" id="PS50181">
    <property type="entry name" value="FBOX"/>
    <property type="match status" value="1"/>
</dbReference>
<evidence type="ECO:0000313" key="2">
    <source>
        <dbReference type="EMBL" id="CAI8612336.1"/>
    </source>
</evidence>
<dbReference type="InterPro" id="IPR001810">
    <property type="entry name" value="F-box_dom"/>
</dbReference>
<organism evidence="2 3">
    <name type="scientific">Vicia faba</name>
    <name type="common">Broad bean</name>
    <name type="synonym">Faba vulgaris</name>
    <dbReference type="NCBI Taxonomy" id="3906"/>
    <lineage>
        <taxon>Eukaryota</taxon>
        <taxon>Viridiplantae</taxon>
        <taxon>Streptophyta</taxon>
        <taxon>Embryophyta</taxon>
        <taxon>Tracheophyta</taxon>
        <taxon>Spermatophyta</taxon>
        <taxon>Magnoliopsida</taxon>
        <taxon>eudicotyledons</taxon>
        <taxon>Gunneridae</taxon>
        <taxon>Pentapetalae</taxon>
        <taxon>rosids</taxon>
        <taxon>fabids</taxon>
        <taxon>Fabales</taxon>
        <taxon>Fabaceae</taxon>
        <taxon>Papilionoideae</taxon>
        <taxon>50 kb inversion clade</taxon>
        <taxon>NPAAA clade</taxon>
        <taxon>Hologalegina</taxon>
        <taxon>IRL clade</taxon>
        <taxon>Fabeae</taxon>
        <taxon>Vicia</taxon>
    </lineage>
</organism>